<dbReference type="GO" id="GO:0052040">
    <property type="term" value="P:symbiont-mediated perturbation of host programmed cell death"/>
    <property type="evidence" value="ECO:0007669"/>
    <property type="project" value="UniProtKB-UniRule"/>
</dbReference>
<dbReference type="SUPFAM" id="SSF48647">
    <property type="entry name" value="Fungal elicitin"/>
    <property type="match status" value="1"/>
</dbReference>
<feature type="signal peptide" evidence="8">
    <location>
        <begin position="1"/>
        <end position="17"/>
    </location>
</feature>
<dbReference type="GO" id="GO:0005576">
    <property type="term" value="C:extracellular region"/>
    <property type="evidence" value="ECO:0007669"/>
    <property type="project" value="UniProtKB-SubCell"/>
</dbReference>
<protein>
    <recommendedName>
        <fullName evidence="6">Elicitin</fullName>
    </recommendedName>
</protein>
<dbReference type="Proteomes" id="UP001209570">
    <property type="component" value="Unassembled WGS sequence"/>
</dbReference>
<evidence type="ECO:0000313" key="10">
    <source>
        <dbReference type="EMBL" id="KAJ0400543.1"/>
    </source>
</evidence>
<comment type="subcellular location">
    <subcellularLocation>
        <location evidence="1 6">Secreted</location>
    </subcellularLocation>
</comment>
<feature type="compositionally biased region" description="Low complexity" evidence="7">
    <location>
        <begin position="102"/>
        <end position="130"/>
    </location>
</feature>
<keyword evidence="3 6" id="KW-0964">Secreted</keyword>
<comment type="similarity">
    <text evidence="2 6">Belongs to the elicitin family.</text>
</comment>
<dbReference type="InterPro" id="IPR002200">
    <property type="entry name" value="Elicitin"/>
</dbReference>
<evidence type="ECO:0000313" key="9">
    <source>
        <dbReference type="EMBL" id="KAJ0400542.1"/>
    </source>
</evidence>
<dbReference type="InterPro" id="IPR036470">
    <property type="entry name" value="Elicitin_sf"/>
</dbReference>
<name>A0AAD5LJ74_PYTIN</name>
<feature type="region of interest" description="Disordered" evidence="7">
    <location>
        <begin position="102"/>
        <end position="140"/>
    </location>
</feature>
<feature type="compositionally biased region" description="Pro residues" evidence="7">
    <location>
        <begin position="131"/>
        <end position="140"/>
    </location>
</feature>
<reference evidence="9" key="1">
    <citation type="submission" date="2021-12" db="EMBL/GenBank/DDBJ databases">
        <title>Prjna785345.</title>
        <authorList>
            <person name="Rujirawat T."/>
            <person name="Krajaejun T."/>
        </authorList>
    </citation>
    <scope>NUCLEOTIDE SEQUENCE</scope>
    <source>
        <strain evidence="9">Pi057C3</strain>
    </source>
</reference>
<keyword evidence="11" id="KW-1185">Reference proteome</keyword>
<evidence type="ECO:0000313" key="11">
    <source>
        <dbReference type="Proteomes" id="UP001209570"/>
    </source>
</evidence>
<evidence type="ECO:0000256" key="4">
    <source>
        <dbReference type="ARBA" id="ARBA00022978"/>
    </source>
</evidence>
<evidence type="ECO:0000256" key="5">
    <source>
        <dbReference type="ARBA" id="ARBA00023157"/>
    </source>
</evidence>
<keyword evidence="4 6" id="KW-0928">Hypersensitive response elicitation</keyword>
<evidence type="ECO:0000256" key="6">
    <source>
        <dbReference type="RuleBase" id="RU368111"/>
    </source>
</evidence>
<keyword evidence="5 6" id="KW-1015">Disulfide bond</keyword>
<evidence type="ECO:0000256" key="2">
    <source>
        <dbReference type="ARBA" id="ARBA00009544"/>
    </source>
</evidence>
<dbReference type="Gene3D" id="1.10.239.10">
    <property type="entry name" value="Elicitin domain"/>
    <property type="match status" value="1"/>
</dbReference>
<evidence type="ECO:0000256" key="3">
    <source>
        <dbReference type="ARBA" id="ARBA00022525"/>
    </source>
</evidence>
<accession>A0AAD5LJ74</accession>
<organism evidence="9 11">
    <name type="scientific">Pythium insidiosum</name>
    <name type="common">Pythiosis disease agent</name>
    <dbReference type="NCBI Taxonomy" id="114742"/>
    <lineage>
        <taxon>Eukaryota</taxon>
        <taxon>Sar</taxon>
        <taxon>Stramenopiles</taxon>
        <taxon>Oomycota</taxon>
        <taxon>Peronosporomycetes</taxon>
        <taxon>Pythiales</taxon>
        <taxon>Pythiaceae</taxon>
        <taxon>Pythium</taxon>
    </lineage>
</organism>
<comment type="caution">
    <text evidence="9">The sequence shown here is derived from an EMBL/GenBank/DDBJ whole genome shotgun (WGS) entry which is preliminary data.</text>
</comment>
<comment type="function">
    <text evidence="6">Induces local and distal defense responses (incompatible hypersensitive reaction) in plants from the solanaceae and cruciferae families. Elicits leaf necrosis and causes the accumulation of pathogenesis-related proteins. Might interact with the lipidic molecules of the plasma membrane.</text>
</comment>
<gene>
    <name evidence="9" type="ORF">P43SY_008405</name>
    <name evidence="10" type="ORF">P43SY_008406</name>
</gene>
<dbReference type="AlphaFoldDB" id="A0AAD5LJ74"/>
<dbReference type="SMART" id="SM01187">
    <property type="entry name" value="Elicitin"/>
    <property type="match status" value="1"/>
</dbReference>
<sequence>MKFFAVIAAALVAAVSAQPECDLSKLIPLSGNPQAKTCVTKANYQLVPPTVPTPDQMSAMCKIDECKVLLGELDKLVPTDCKAFGIALRSQIIEPIQKACAAPAPAPTSGAPAPGPTTKGPAPGPTTKAPAPGPTTKPSC</sequence>
<dbReference type="Pfam" id="PF00964">
    <property type="entry name" value="Elicitin"/>
    <property type="match status" value="1"/>
</dbReference>
<evidence type="ECO:0000256" key="7">
    <source>
        <dbReference type="SAM" id="MobiDB-lite"/>
    </source>
</evidence>
<keyword evidence="8" id="KW-0732">Signal</keyword>
<evidence type="ECO:0000256" key="8">
    <source>
        <dbReference type="SAM" id="SignalP"/>
    </source>
</evidence>
<proteinExistence type="inferred from homology"/>
<dbReference type="EMBL" id="JAKCXM010000152">
    <property type="protein sequence ID" value="KAJ0400542.1"/>
    <property type="molecule type" value="Genomic_DNA"/>
</dbReference>
<feature type="chain" id="PRO_5042441336" description="Elicitin" evidence="8">
    <location>
        <begin position="18"/>
        <end position="140"/>
    </location>
</feature>
<evidence type="ECO:0000256" key="1">
    <source>
        <dbReference type="ARBA" id="ARBA00004613"/>
    </source>
</evidence>
<dbReference type="EMBL" id="JAKCXM010000152">
    <property type="protein sequence ID" value="KAJ0400543.1"/>
    <property type="molecule type" value="Genomic_DNA"/>
</dbReference>